<dbReference type="InParanoid" id="B7PLM5"/>
<comment type="similarity">
    <text evidence="1">Belongs to the mab-21 family.</text>
</comment>
<organism>
    <name type="scientific">Ixodes scapularis</name>
    <name type="common">Black-legged tick</name>
    <name type="synonym">Deer tick</name>
    <dbReference type="NCBI Taxonomy" id="6945"/>
    <lineage>
        <taxon>Eukaryota</taxon>
        <taxon>Metazoa</taxon>
        <taxon>Ecdysozoa</taxon>
        <taxon>Arthropoda</taxon>
        <taxon>Chelicerata</taxon>
        <taxon>Arachnida</taxon>
        <taxon>Acari</taxon>
        <taxon>Parasitiformes</taxon>
        <taxon>Ixodida</taxon>
        <taxon>Ixodoidea</taxon>
        <taxon>Ixodidae</taxon>
        <taxon>Ixodinae</taxon>
        <taxon>Ixodes</taxon>
    </lineage>
</organism>
<reference evidence="3 5" key="1">
    <citation type="submission" date="2008-03" db="EMBL/GenBank/DDBJ databases">
        <title>Annotation of Ixodes scapularis.</title>
        <authorList>
            <consortium name="Ixodes scapularis Genome Project Consortium"/>
            <person name="Caler E."/>
            <person name="Hannick L.I."/>
            <person name="Bidwell S."/>
            <person name="Joardar V."/>
            <person name="Thiagarajan M."/>
            <person name="Amedeo P."/>
            <person name="Galinsky K.J."/>
            <person name="Schobel S."/>
            <person name="Inman J."/>
            <person name="Hostetler J."/>
            <person name="Miller J."/>
            <person name="Hammond M."/>
            <person name="Megy K."/>
            <person name="Lawson D."/>
            <person name="Kodira C."/>
            <person name="Sutton G."/>
            <person name="Meyer J."/>
            <person name="Hill C.A."/>
            <person name="Birren B."/>
            <person name="Nene V."/>
            <person name="Collins F."/>
            <person name="Alarcon-Chaidez F."/>
            <person name="Wikel S."/>
            <person name="Strausberg R."/>
        </authorList>
    </citation>
    <scope>NUCLEOTIDE SEQUENCE [LARGE SCALE GENOMIC DNA]</scope>
    <source>
        <strain evidence="5">Wikel</strain>
        <strain evidence="3">Wikel colony</strain>
    </source>
</reference>
<dbReference type="InterPro" id="IPR046903">
    <property type="entry name" value="Mab-21-like_nuc_Trfase"/>
</dbReference>
<dbReference type="VEuPathDB" id="VectorBase:ISCI005745"/>
<dbReference type="EMBL" id="ABJB010612949">
    <property type="status" value="NOT_ANNOTATED_CDS"/>
    <property type="molecule type" value="Genomic_DNA"/>
</dbReference>
<dbReference type="EMBL" id="ABJB010445888">
    <property type="status" value="NOT_ANNOTATED_CDS"/>
    <property type="molecule type" value="Genomic_DNA"/>
</dbReference>
<dbReference type="PaxDb" id="6945-B7PLM5"/>
<dbReference type="Proteomes" id="UP000001555">
    <property type="component" value="Unassembled WGS sequence"/>
</dbReference>
<dbReference type="AlphaFoldDB" id="B7PLM5"/>
<reference evidence="4" key="2">
    <citation type="submission" date="2020-05" db="UniProtKB">
        <authorList>
            <consortium name="EnsemblMetazoa"/>
        </authorList>
    </citation>
    <scope>IDENTIFICATION</scope>
    <source>
        <strain evidence="4">wikel</strain>
    </source>
</reference>
<dbReference type="EMBL" id="ABJB010936722">
    <property type="status" value="NOT_ANNOTATED_CDS"/>
    <property type="molecule type" value="Genomic_DNA"/>
</dbReference>
<dbReference type="VEuPathDB" id="VectorBase:ISCP_035500"/>
<name>B7PLM5_IXOSC</name>
<evidence type="ECO:0000256" key="1">
    <source>
        <dbReference type="ARBA" id="ARBA00008307"/>
    </source>
</evidence>
<dbReference type="OrthoDB" id="1877767at2759"/>
<protein>
    <recommendedName>
        <fullName evidence="2">Mab-21-like nucleotidyltransferase domain-containing protein</fullName>
    </recommendedName>
</protein>
<dbReference type="EMBL" id="ABJB010678555">
    <property type="status" value="NOT_ANNOTATED_CDS"/>
    <property type="molecule type" value="Genomic_DNA"/>
</dbReference>
<evidence type="ECO:0000313" key="3">
    <source>
        <dbReference type="EMBL" id="EEC07497.1"/>
    </source>
</evidence>
<dbReference type="EMBL" id="ABJB010895896">
    <property type="status" value="NOT_ANNOTATED_CDS"/>
    <property type="molecule type" value="Genomic_DNA"/>
</dbReference>
<evidence type="ECO:0000313" key="5">
    <source>
        <dbReference type="Proteomes" id="UP000001555"/>
    </source>
</evidence>
<sequence>MLKPQLHKVHTSLKLNSEVTATNVDILNTLLYDIRIKIKLEDPLFRRLFKRLEYTGSYYDGLRTKMADEFDINLVLDLPFRKDEFTVLDGCPGYVGYGVNPAAKDRLIREEDTKWVQLLLKWMDGENRLLPDKVKRWLQSAFDRVLRTYVIPSGSCSAVDKDCNWFLIPKAPEQKSHLWRLHFPNMEKRLIEDYGCVKPIIRLLKVLDFLAHVLAQPGPAISFLFHPELDLTERVTRETRDNISCRIKRIVRKLRLSPDQCYELVLKNHRKGQALTSMSQFRR</sequence>
<dbReference type="EMBL" id="ABJB010266439">
    <property type="status" value="NOT_ANNOTATED_CDS"/>
    <property type="molecule type" value="Genomic_DNA"/>
</dbReference>
<gene>
    <name evidence="3" type="ORF">IscW_ISCW005745</name>
</gene>
<dbReference type="Gene3D" id="3.30.460.90">
    <property type="match status" value="1"/>
</dbReference>
<evidence type="ECO:0000259" key="2">
    <source>
        <dbReference type="Pfam" id="PF03281"/>
    </source>
</evidence>
<dbReference type="PANTHER" id="PTHR10656:SF42">
    <property type="entry name" value="CYCLIC GMP-AMP SYNTHASE-LIKE PROTEIN-RELATED"/>
    <property type="match status" value="1"/>
</dbReference>
<dbReference type="VEuPathDB" id="VectorBase:ISCW005745"/>
<evidence type="ECO:0000313" key="4">
    <source>
        <dbReference type="EnsemblMetazoa" id="ISCW005745-PA"/>
    </source>
</evidence>
<dbReference type="EnsemblMetazoa" id="ISCW005745-RA">
    <property type="protein sequence ID" value="ISCW005745-PA"/>
    <property type="gene ID" value="ISCW005745"/>
</dbReference>
<keyword evidence="5" id="KW-1185">Reference proteome</keyword>
<dbReference type="Pfam" id="PF03281">
    <property type="entry name" value="Mab-21"/>
    <property type="match status" value="1"/>
</dbReference>
<feature type="domain" description="Mab-21-like nucleotidyltransferase" evidence="2">
    <location>
        <begin position="58"/>
        <end position="149"/>
    </location>
</feature>
<proteinExistence type="inferred from homology"/>
<accession>B7PLM5</accession>
<dbReference type="PANTHER" id="PTHR10656">
    <property type="entry name" value="CELL FATE DETERMINING PROTEIN MAB21-RELATED"/>
    <property type="match status" value="1"/>
</dbReference>
<dbReference type="EMBL" id="DS741094">
    <property type="protein sequence ID" value="EEC07497.1"/>
    <property type="molecule type" value="Genomic_DNA"/>
</dbReference>
<dbReference type="HOGENOM" id="CLU_984421_0_0_1"/>